<reference evidence="2 3" key="1">
    <citation type="submission" date="2018-12" db="EMBL/GenBank/DDBJ databases">
        <title>Bacillus yapensis draft genome sequence.</title>
        <authorList>
            <person name="Yu L."/>
            <person name="Xu X."/>
            <person name="Tang X."/>
        </authorList>
    </citation>
    <scope>NUCLEOTIDE SEQUENCE [LARGE SCALE GENOMIC DNA]</scope>
    <source>
        <strain evidence="2 3">XXST-01</strain>
    </source>
</reference>
<dbReference type="PANTHER" id="PTHR37305">
    <property type="entry name" value="INTEGRAL MEMBRANE PROTEIN-RELATED"/>
    <property type="match status" value="1"/>
</dbReference>
<keyword evidence="3" id="KW-1185">Reference proteome</keyword>
<keyword evidence="1" id="KW-0812">Transmembrane</keyword>
<dbReference type="Proteomes" id="UP000271374">
    <property type="component" value="Unassembled WGS sequence"/>
</dbReference>
<accession>A0A3S0KLD6</accession>
<feature type="transmembrane region" description="Helical" evidence="1">
    <location>
        <begin position="58"/>
        <end position="76"/>
    </location>
</feature>
<dbReference type="AlphaFoldDB" id="A0A3S0KLD6"/>
<keyword evidence="1" id="KW-1133">Transmembrane helix</keyword>
<keyword evidence="1" id="KW-0472">Membrane</keyword>
<feature type="transmembrane region" description="Helical" evidence="1">
    <location>
        <begin position="142"/>
        <end position="164"/>
    </location>
</feature>
<organism evidence="2 3">
    <name type="scientific">Bacillus yapensis</name>
    <dbReference type="NCBI Taxonomy" id="2492960"/>
    <lineage>
        <taxon>Bacteria</taxon>
        <taxon>Bacillati</taxon>
        <taxon>Bacillota</taxon>
        <taxon>Bacilli</taxon>
        <taxon>Bacillales</taxon>
        <taxon>Bacillaceae</taxon>
        <taxon>Bacillus</taxon>
    </lineage>
</organism>
<feature type="transmembrane region" description="Helical" evidence="1">
    <location>
        <begin position="97"/>
        <end position="130"/>
    </location>
</feature>
<comment type="caution">
    <text evidence="2">The sequence shown here is derived from an EMBL/GenBank/DDBJ whole genome shotgun (WGS) entry which is preliminary data.</text>
</comment>
<dbReference type="OrthoDB" id="2388369at2"/>
<name>A0A3S0KLD6_9BACI</name>
<feature type="transmembrane region" description="Helical" evidence="1">
    <location>
        <begin position="224"/>
        <end position="243"/>
    </location>
</feature>
<feature type="transmembrane region" description="Helical" evidence="1">
    <location>
        <begin position="171"/>
        <end position="189"/>
    </location>
</feature>
<dbReference type="Pfam" id="PF12730">
    <property type="entry name" value="ABC2_membrane_4"/>
    <property type="match status" value="1"/>
</dbReference>
<dbReference type="RefSeq" id="WP_126408293.1">
    <property type="nucleotide sequence ID" value="NZ_RXNT01000005.1"/>
</dbReference>
<evidence type="ECO:0000313" key="2">
    <source>
        <dbReference type="EMBL" id="RTR33116.1"/>
    </source>
</evidence>
<protein>
    <submittedName>
        <fullName evidence="2">ABC transporter permease</fullName>
    </submittedName>
</protein>
<dbReference type="EMBL" id="RXNT01000005">
    <property type="protein sequence ID" value="RTR33116.1"/>
    <property type="molecule type" value="Genomic_DNA"/>
</dbReference>
<evidence type="ECO:0000313" key="3">
    <source>
        <dbReference type="Proteomes" id="UP000271374"/>
    </source>
</evidence>
<proteinExistence type="predicted"/>
<gene>
    <name evidence="2" type="ORF">EKG37_08645</name>
</gene>
<sequence length="249" mass="27790">MGNLIKSEWYKLKKDRSFWLLTFLLVITSIGYPLLIVMDEATLAVKVNDFYQYSVLGGNNYVIKLVPCILAGFFISSEYSNGTMKNMVASGNSRIQLYFAKLIIFSVGTMVISLILPLLMTGASAVYFSFYEMPDLGYFLQTIWLTALYGAAFASIMALFATLLADSGKAIGFMLIFFILFDSVLYSVANNISMFEPVFNYSVFKLLLEIVNVSALSSGEMTKMIVVPVVTFIVFGLLGSILYKKKEIK</sequence>
<feature type="transmembrane region" description="Helical" evidence="1">
    <location>
        <begin position="18"/>
        <end position="38"/>
    </location>
</feature>
<dbReference type="PANTHER" id="PTHR37305:SF1">
    <property type="entry name" value="MEMBRANE PROTEIN"/>
    <property type="match status" value="1"/>
</dbReference>
<evidence type="ECO:0000256" key="1">
    <source>
        <dbReference type="SAM" id="Phobius"/>
    </source>
</evidence>